<dbReference type="PANTHER" id="PTHR30015:SF7">
    <property type="entry name" value="TYPE IV METHYL-DIRECTED RESTRICTION ENZYME ECOKMRR"/>
    <property type="match status" value="1"/>
</dbReference>
<protein>
    <submittedName>
        <fullName evidence="2">Restriction endonuclease</fullName>
    </submittedName>
</protein>
<keyword evidence="2" id="KW-0378">Hydrolase</keyword>
<comment type="caution">
    <text evidence="2">The sequence shown here is derived from an EMBL/GenBank/DDBJ whole genome shotgun (WGS) entry which is preliminary data.</text>
</comment>
<dbReference type="SUPFAM" id="SSF52980">
    <property type="entry name" value="Restriction endonuclease-like"/>
    <property type="match status" value="1"/>
</dbReference>
<dbReference type="AlphaFoldDB" id="A0A1S9UC95"/>
<dbReference type="Proteomes" id="UP000191124">
    <property type="component" value="Unassembled WGS sequence"/>
</dbReference>
<dbReference type="GO" id="GO:0009307">
    <property type="term" value="P:DNA restriction-modification system"/>
    <property type="evidence" value="ECO:0007669"/>
    <property type="project" value="InterPro"/>
</dbReference>
<organism evidence="2 3">
    <name type="scientific">Bacillus cereus</name>
    <dbReference type="NCBI Taxonomy" id="1396"/>
    <lineage>
        <taxon>Bacteria</taxon>
        <taxon>Bacillati</taxon>
        <taxon>Bacillota</taxon>
        <taxon>Bacilli</taxon>
        <taxon>Bacillales</taxon>
        <taxon>Bacillaceae</taxon>
        <taxon>Bacillus</taxon>
        <taxon>Bacillus cereus group</taxon>
    </lineage>
</organism>
<evidence type="ECO:0000259" key="1">
    <source>
        <dbReference type="Pfam" id="PF04471"/>
    </source>
</evidence>
<proteinExistence type="predicted"/>
<sequence length="194" mass="22134">MLYVFLIITGVFYISWYVYKRRKDHHLYQLIARFNKDEEFKRTLAMGLYYRFMKPLENEKCSSVFIRQTPLEFEAFVADVIEKYYGGSALVTVATGDYGVDFEHTVNGELYLGQVKCLCSDMSYKTIALVHSNIAKKGAKGGYVVSTGGFSKNAKHYAEELNVQLIDGSRLAEMYMESIEGHPLPQYVLNPASN</sequence>
<dbReference type="Gene3D" id="3.40.1350.10">
    <property type="match status" value="1"/>
</dbReference>
<accession>A0A1S9UC95</accession>
<feature type="domain" description="Restriction endonuclease type IV Mrr" evidence="1">
    <location>
        <begin position="69"/>
        <end position="174"/>
    </location>
</feature>
<dbReference type="InterPro" id="IPR007560">
    <property type="entry name" value="Restrct_endonuc_IV_Mrr"/>
</dbReference>
<dbReference type="InterPro" id="IPR011856">
    <property type="entry name" value="tRNA_endonuc-like_dom_sf"/>
</dbReference>
<gene>
    <name evidence="2" type="ORF">BW892_24880</name>
</gene>
<dbReference type="GO" id="GO:0015666">
    <property type="term" value="F:restriction endodeoxyribonuclease activity"/>
    <property type="evidence" value="ECO:0007669"/>
    <property type="project" value="TreeGrafter"/>
</dbReference>
<dbReference type="PANTHER" id="PTHR30015">
    <property type="entry name" value="MRR RESTRICTION SYSTEM PROTEIN"/>
    <property type="match status" value="1"/>
</dbReference>
<dbReference type="InterPro" id="IPR011335">
    <property type="entry name" value="Restrct_endonuc-II-like"/>
</dbReference>
<name>A0A1S9UC95_BACCE</name>
<evidence type="ECO:0000313" key="3">
    <source>
        <dbReference type="Proteomes" id="UP000191124"/>
    </source>
</evidence>
<dbReference type="GO" id="GO:0003677">
    <property type="term" value="F:DNA binding"/>
    <property type="evidence" value="ECO:0007669"/>
    <property type="project" value="InterPro"/>
</dbReference>
<keyword evidence="2" id="KW-0255">Endonuclease</keyword>
<keyword evidence="2" id="KW-0540">Nuclease</keyword>
<dbReference type="RefSeq" id="WP_078181884.1">
    <property type="nucleotide sequence ID" value="NZ_MUAL01000092.1"/>
</dbReference>
<dbReference type="EMBL" id="MUAL01000092">
    <property type="protein sequence ID" value="OOR19905.1"/>
    <property type="molecule type" value="Genomic_DNA"/>
</dbReference>
<reference evidence="2 3" key="1">
    <citation type="submission" date="2017-01" db="EMBL/GenBank/DDBJ databases">
        <title>Bacillus cereus isolates.</title>
        <authorList>
            <person name="Beno S.M."/>
        </authorList>
    </citation>
    <scope>NUCLEOTIDE SEQUENCE [LARGE SCALE GENOMIC DNA]</scope>
    <source>
        <strain evidence="2 3">FSL M7-1219</strain>
    </source>
</reference>
<dbReference type="Pfam" id="PF04471">
    <property type="entry name" value="Mrr_cat"/>
    <property type="match status" value="1"/>
</dbReference>
<evidence type="ECO:0000313" key="2">
    <source>
        <dbReference type="EMBL" id="OOR19905.1"/>
    </source>
</evidence>
<dbReference type="InterPro" id="IPR052906">
    <property type="entry name" value="Type_IV_Methyl-Rstrct_Enzyme"/>
</dbReference>